<name>A0AAV5S8Y2_9BILA</name>
<evidence type="ECO:0000313" key="1">
    <source>
        <dbReference type="EMBL" id="GMS78892.1"/>
    </source>
</evidence>
<comment type="caution">
    <text evidence="1">The sequence shown here is derived from an EMBL/GenBank/DDBJ whole genome shotgun (WGS) entry which is preliminary data.</text>
</comment>
<organism evidence="1 2">
    <name type="scientific">Pristionchus entomophagus</name>
    <dbReference type="NCBI Taxonomy" id="358040"/>
    <lineage>
        <taxon>Eukaryota</taxon>
        <taxon>Metazoa</taxon>
        <taxon>Ecdysozoa</taxon>
        <taxon>Nematoda</taxon>
        <taxon>Chromadorea</taxon>
        <taxon>Rhabditida</taxon>
        <taxon>Rhabditina</taxon>
        <taxon>Diplogasteromorpha</taxon>
        <taxon>Diplogasteroidea</taxon>
        <taxon>Neodiplogasteridae</taxon>
        <taxon>Pristionchus</taxon>
    </lineage>
</organism>
<dbReference type="Proteomes" id="UP001432027">
    <property type="component" value="Unassembled WGS sequence"/>
</dbReference>
<protein>
    <recommendedName>
        <fullName evidence="3">Glucuronosyltransferase</fullName>
    </recommendedName>
</protein>
<feature type="non-terminal residue" evidence="1">
    <location>
        <position position="83"/>
    </location>
</feature>
<evidence type="ECO:0008006" key="3">
    <source>
        <dbReference type="Google" id="ProtNLM"/>
    </source>
</evidence>
<accession>A0AAV5S8Y2</accession>
<evidence type="ECO:0000313" key="2">
    <source>
        <dbReference type="Proteomes" id="UP001432027"/>
    </source>
</evidence>
<gene>
    <name evidence="1" type="ORF">PENTCL1PPCAC_1067</name>
</gene>
<proteinExistence type="predicted"/>
<sequence length="83" mass="9141">TPLKFLCYSPRFATSHVNYLGKLADSLIDAGHEVVILSQILDSRLKSAGSDRARVIEIPQDEVGRAYERGTTGDTRAAWYSGE</sequence>
<feature type="non-terminal residue" evidence="1">
    <location>
        <position position="1"/>
    </location>
</feature>
<dbReference type="EMBL" id="BTSX01000001">
    <property type="protein sequence ID" value="GMS78892.1"/>
    <property type="molecule type" value="Genomic_DNA"/>
</dbReference>
<dbReference type="SUPFAM" id="SSF53756">
    <property type="entry name" value="UDP-Glycosyltransferase/glycogen phosphorylase"/>
    <property type="match status" value="1"/>
</dbReference>
<dbReference type="AlphaFoldDB" id="A0AAV5S8Y2"/>
<keyword evidence="2" id="KW-1185">Reference proteome</keyword>
<reference evidence="1" key="1">
    <citation type="submission" date="2023-10" db="EMBL/GenBank/DDBJ databases">
        <title>Genome assembly of Pristionchus species.</title>
        <authorList>
            <person name="Yoshida K."/>
            <person name="Sommer R.J."/>
        </authorList>
    </citation>
    <scope>NUCLEOTIDE SEQUENCE</scope>
    <source>
        <strain evidence="1">RS0144</strain>
    </source>
</reference>